<evidence type="ECO:0000313" key="1">
    <source>
        <dbReference type="EMBL" id="MFC1572198.1"/>
    </source>
</evidence>
<sequence length="41" mass="4556">MKKRLADLDESANTAERVQAALLELPSSTDGVYESEPHARR</sequence>
<comment type="caution">
    <text evidence="1">The sequence shown here is derived from an EMBL/GenBank/DDBJ whole genome shotgun (WGS) entry which is preliminary data.</text>
</comment>
<keyword evidence="2" id="KW-1185">Reference proteome</keyword>
<reference evidence="1 2" key="1">
    <citation type="submission" date="2024-09" db="EMBL/GenBank/DDBJ databases">
        <authorList>
            <person name="D'Angelo T."/>
        </authorList>
    </citation>
    <scope>NUCLEOTIDE SEQUENCE [LARGE SCALE GENOMIC DNA]</scope>
    <source>
        <strain evidence="1">SAG AM-320-E07</strain>
    </source>
</reference>
<accession>A0ABV6YIP1</accession>
<dbReference type="Proteomes" id="UP001593833">
    <property type="component" value="Unassembled WGS sequence"/>
</dbReference>
<protein>
    <submittedName>
        <fullName evidence="1">Uncharacterized protein</fullName>
    </submittedName>
</protein>
<organism evidence="1 2">
    <name type="scientific">Eiseniibacteriota bacterium</name>
    <dbReference type="NCBI Taxonomy" id="2212470"/>
    <lineage>
        <taxon>Bacteria</taxon>
        <taxon>Candidatus Eiseniibacteriota</taxon>
    </lineage>
</organism>
<evidence type="ECO:0000313" key="2">
    <source>
        <dbReference type="Proteomes" id="UP001593833"/>
    </source>
</evidence>
<proteinExistence type="predicted"/>
<gene>
    <name evidence="1" type="ORF">ACFL6M_01240</name>
</gene>
<name>A0ABV6YIP1_UNCEI</name>
<dbReference type="EMBL" id="JBHPKH010000006">
    <property type="protein sequence ID" value="MFC1572198.1"/>
    <property type="molecule type" value="Genomic_DNA"/>
</dbReference>